<name>A0A1E3QDZ0_LIPST</name>
<keyword evidence="1" id="KW-0677">Repeat</keyword>
<evidence type="ECO:0000256" key="2">
    <source>
        <dbReference type="ARBA" id="ARBA00022837"/>
    </source>
</evidence>
<feature type="compositionally biased region" description="Basic residues" evidence="3">
    <location>
        <begin position="87"/>
        <end position="96"/>
    </location>
</feature>
<dbReference type="InterPro" id="IPR011992">
    <property type="entry name" value="EF-hand-dom_pair"/>
</dbReference>
<dbReference type="OrthoDB" id="26525at2759"/>
<gene>
    <name evidence="4" type="ORF">LIPSTDRAFT_61494</name>
</gene>
<protein>
    <recommendedName>
        <fullName evidence="6">EF-hand domain-containing protein</fullName>
    </recommendedName>
</protein>
<evidence type="ECO:0008006" key="6">
    <source>
        <dbReference type="Google" id="ProtNLM"/>
    </source>
</evidence>
<dbReference type="PANTHER" id="PTHR23048">
    <property type="entry name" value="MYOSIN LIGHT CHAIN 1, 3"/>
    <property type="match status" value="1"/>
</dbReference>
<organism evidence="4 5">
    <name type="scientific">Lipomyces starkeyi NRRL Y-11557</name>
    <dbReference type="NCBI Taxonomy" id="675824"/>
    <lineage>
        <taxon>Eukaryota</taxon>
        <taxon>Fungi</taxon>
        <taxon>Dikarya</taxon>
        <taxon>Ascomycota</taxon>
        <taxon>Saccharomycotina</taxon>
        <taxon>Lipomycetes</taxon>
        <taxon>Lipomycetales</taxon>
        <taxon>Lipomycetaceae</taxon>
        <taxon>Lipomyces</taxon>
    </lineage>
</organism>
<dbReference type="EMBL" id="KV454290">
    <property type="protein sequence ID" value="ODQ75913.1"/>
    <property type="molecule type" value="Genomic_DNA"/>
</dbReference>
<evidence type="ECO:0000256" key="1">
    <source>
        <dbReference type="ARBA" id="ARBA00022737"/>
    </source>
</evidence>
<dbReference type="Gene3D" id="1.10.238.10">
    <property type="entry name" value="EF-hand"/>
    <property type="match status" value="2"/>
</dbReference>
<proteinExistence type="predicted"/>
<keyword evidence="5" id="KW-1185">Reference proteome</keyword>
<evidence type="ECO:0000256" key="3">
    <source>
        <dbReference type="SAM" id="MobiDB-lite"/>
    </source>
</evidence>
<accession>A0A1E3QDZ0</accession>
<keyword evidence="2" id="KW-0106">Calcium</keyword>
<reference evidence="4 5" key="1">
    <citation type="journal article" date="2016" name="Proc. Natl. Acad. Sci. U.S.A.">
        <title>Comparative genomics of biotechnologically important yeasts.</title>
        <authorList>
            <person name="Riley R."/>
            <person name="Haridas S."/>
            <person name="Wolfe K.H."/>
            <person name="Lopes M.R."/>
            <person name="Hittinger C.T."/>
            <person name="Goeker M."/>
            <person name="Salamov A.A."/>
            <person name="Wisecaver J.H."/>
            <person name="Long T.M."/>
            <person name="Calvey C.H."/>
            <person name="Aerts A.L."/>
            <person name="Barry K.W."/>
            <person name="Choi C."/>
            <person name="Clum A."/>
            <person name="Coughlan A.Y."/>
            <person name="Deshpande S."/>
            <person name="Douglass A.P."/>
            <person name="Hanson S.J."/>
            <person name="Klenk H.-P."/>
            <person name="LaButti K.M."/>
            <person name="Lapidus A."/>
            <person name="Lindquist E.A."/>
            <person name="Lipzen A.M."/>
            <person name="Meier-Kolthoff J.P."/>
            <person name="Ohm R.A."/>
            <person name="Otillar R.P."/>
            <person name="Pangilinan J.L."/>
            <person name="Peng Y."/>
            <person name="Rokas A."/>
            <person name="Rosa C.A."/>
            <person name="Scheuner C."/>
            <person name="Sibirny A.A."/>
            <person name="Slot J.C."/>
            <person name="Stielow J.B."/>
            <person name="Sun H."/>
            <person name="Kurtzman C.P."/>
            <person name="Blackwell M."/>
            <person name="Grigoriev I.V."/>
            <person name="Jeffries T.W."/>
        </authorList>
    </citation>
    <scope>NUCLEOTIDE SEQUENCE [LARGE SCALE GENOMIC DNA]</scope>
    <source>
        <strain evidence="4 5">NRRL Y-11557</strain>
    </source>
</reference>
<feature type="region of interest" description="Disordered" evidence="3">
    <location>
        <begin position="59"/>
        <end position="101"/>
    </location>
</feature>
<dbReference type="FunFam" id="1.10.238.10:FF:000178">
    <property type="entry name" value="Calmodulin-2 A"/>
    <property type="match status" value="1"/>
</dbReference>
<dbReference type="STRING" id="675824.A0A1E3QDZ0"/>
<dbReference type="AlphaFoldDB" id="A0A1E3QDZ0"/>
<evidence type="ECO:0000313" key="5">
    <source>
        <dbReference type="Proteomes" id="UP000094385"/>
    </source>
</evidence>
<feature type="compositionally biased region" description="Basic residues" evidence="3">
    <location>
        <begin position="7"/>
        <end position="17"/>
    </location>
</feature>
<dbReference type="Proteomes" id="UP000094385">
    <property type="component" value="Unassembled WGS sequence"/>
</dbReference>
<feature type="region of interest" description="Disordered" evidence="3">
    <location>
        <begin position="1"/>
        <end position="23"/>
    </location>
</feature>
<sequence length="262" mass="29758">MATPTRRSTRNIPRKSYRLSPEREDIDHVEATLEDDSVDVDDIVFEDDVDLEDMELLQEELVSSPEPKKERNSSARKVATEEPTTSHTRRRPRKKAKAGEFGISEDELTEIEEVFSTGCDSDGRFPVDNIEDAIIALGFETSQHELRDIIETADPESSGNIERDIFMEIMAYKYLERKGEMNTGANAVNRDEIEHAFHLFIDNRPDRQYITIQDLRNAAILARDDVTDEDLQEMLRVASGNAYGTVTFENFAAVIRKSGAIV</sequence>
<evidence type="ECO:0000313" key="4">
    <source>
        <dbReference type="EMBL" id="ODQ75913.1"/>
    </source>
</evidence>
<dbReference type="InterPro" id="IPR050230">
    <property type="entry name" value="CALM/Myosin/TropC-like"/>
</dbReference>
<dbReference type="SUPFAM" id="SSF47473">
    <property type="entry name" value="EF-hand"/>
    <property type="match status" value="1"/>
</dbReference>
<dbReference type="GO" id="GO:0016460">
    <property type="term" value="C:myosin II complex"/>
    <property type="evidence" value="ECO:0007669"/>
    <property type="project" value="TreeGrafter"/>
</dbReference>
<dbReference type="PANTHER" id="PTHR23048:SF59">
    <property type="entry name" value="EF-HAND SUPERFAMILY PROTEIN"/>
    <property type="match status" value="1"/>
</dbReference>